<gene>
    <name evidence="7" type="ORF">C2845_PM06G28540</name>
</gene>
<organism evidence="7 8">
    <name type="scientific">Panicum miliaceum</name>
    <name type="common">Proso millet</name>
    <name type="synonym">Broomcorn millet</name>
    <dbReference type="NCBI Taxonomy" id="4540"/>
    <lineage>
        <taxon>Eukaryota</taxon>
        <taxon>Viridiplantae</taxon>
        <taxon>Streptophyta</taxon>
        <taxon>Embryophyta</taxon>
        <taxon>Tracheophyta</taxon>
        <taxon>Spermatophyta</taxon>
        <taxon>Magnoliopsida</taxon>
        <taxon>Liliopsida</taxon>
        <taxon>Poales</taxon>
        <taxon>Poaceae</taxon>
        <taxon>PACMAD clade</taxon>
        <taxon>Panicoideae</taxon>
        <taxon>Panicodae</taxon>
        <taxon>Paniceae</taxon>
        <taxon>Panicinae</taxon>
        <taxon>Panicum</taxon>
        <taxon>Panicum sect. Panicum</taxon>
    </lineage>
</organism>
<evidence type="ECO:0000313" key="7">
    <source>
        <dbReference type="EMBL" id="RLN00425.1"/>
    </source>
</evidence>
<keyword evidence="2 4" id="KW-0863">Zinc-finger</keyword>
<evidence type="ECO:0000313" key="8">
    <source>
        <dbReference type="Proteomes" id="UP000275267"/>
    </source>
</evidence>
<keyword evidence="8" id="KW-1185">Reference proteome</keyword>
<feature type="domain" description="BED-type" evidence="6">
    <location>
        <begin position="439"/>
        <end position="497"/>
    </location>
</feature>
<keyword evidence="1" id="KW-0479">Metal-binding</keyword>
<name>A0A3L6RER7_PANMI</name>
<dbReference type="AlphaFoldDB" id="A0A3L6RER7"/>
<dbReference type="SUPFAM" id="SSF57667">
    <property type="entry name" value="beta-beta-alpha zinc fingers"/>
    <property type="match status" value="2"/>
</dbReference>
<evidence type="ECO:0000256" key="5">
    <source>
        <dbReference type="SAM" id="MobiDB-lite"/>
    </source>
</evidence>
<dbReference type="PANTHER" id="PTHR34396:SF25">
    <property type="entry name" value="BOUNDARY ELEMENT ASSOCIATED FACTOR"/>
    <property type="match status" value="1"/>
</dbReference>
<feature type="compositionally biased region" description="Basic and acidic residues" evidence="5">
    <location>
        <begin position="559"/>
        <end position="570"/>
    </location>
</feature>
<evidence type="ECO:0000256" key="3">
    <source>
        <dbReference type="ARBA" id="ARBA00022833"/>
    </source>
</evidence>
<feature type="region of interest" description="Disordered" evidence="5">
    <location>
        <begin position="503"/>
        <end position="524"/>
    </location>
</feature>
<dbReference type="PROSITE" id="PS50808">
    <property type="entry name" value="ZF_BED"/>
    <property type="match status" value="2"/>
</dbReference>
<dbReference type="Proteomes" id="UP000275267">
    <property type="component" value="Unassembled WGS sequence"/>
</dbReference>
<dbReference type="GO" id="GO:0008270">
    <property type="term" value="F:zinc ion binding"/>
    <property type="evidence" value="ECO:0007669"/>
    <property type="project" value="UniProtKB-KW"/>
</dbReference>
<feature type="compositionally biased region" description="Polar residues" evidence="5">
    <location>
        <begin position="511"/>
        <end position="520"/>
    </location>
</feature>
<dbReference type="InterPro" id="IPR036236">
    <property type="entry name" value="Znf_C2H2_sf"/>
</dbReference>
<evidence type="ECO:0000259" key="6">
    <source>
        <dbReference type="PROSITE" id="PS50808"/>
    </source>
</evidence>
<dbReference type="GO" id="GO:0006357">
    <property type="term" value="P:regulation of transcription by RNA polymerase II"/>
    <property type="evidence" value="ECO:0007669"/>
    <property type="project" value="TreeGrafter"/>
</dbReference>
<keyword evidence="3" id="KW-0862">Zinc</keyword>
<comment type="caution">
    <text evidence="7">The sequence shown here is derived from an EMBL/GenBank/DDBJ whole genome shotgun (WGS) entry which is preliminary data.</text>
</comment>
<dbReference type="PANTHER" id="PTHR34396">
    <property type="entry name" value="OS03G0264950 PROTEIN-RELATED"/>
    <property type="match status" value="1"/>
</dbReference>
<feature type="domain" description="BED-type" evidence="6">
    <location>
        <begin position="581"/>
        <end position="640"/>
    </location>
</feature>
<feature type="region of interest" description="Disordered" evidence="5">
    <location>
        <begin position="1"/>
        <end position="23"/>
    </location>
</feature>
<accession>A0A3L6RER7</accession>
<protein>
    <recommendedName>
        <fullName evidence="6">BED-type domain-containing protein</fullName>
    </recommendedName>
</protein>
<dbReference type="SMART" id="SM00614">
    <property type="entry name" value="ZnF_BED"/>
    <property type="match status" value="3"/>
</dbReference>
<evidence type="ECO:0000256" key="4">
    <source>
        <dbReference type="PROSITE-ProRule" id="PRU00027"/>
    </source>
</evidence>
<evidence type="ECO:0000256" key="1">
    <source>
        <dbReference type="ARBA" id="ARBA00022723"/>
    </source>
</evidence>
<evidence type="ECO:0000256" key="2">
    <source>
        <dbReference type="ARBA" id="ARBA00022771"/>
    </source>
</evidence>
<sequence>MDLGDPTGGSTEVQPPPPSADDVEMVDLLVSPPSPTWAQLPPPSTVLYDPLPWALSSSPIYSPPRYLEDDSEMIPASDSFQLFQSWSPMEAVDMLWTFDGAHPGMSSGAPNFNLVAAAPLAPQFNVAESELIPAISRSYGGFRTASYILGWILFTKRIVAERKFGSFANRGISRSIASLSREIETMRCYLMAPERSEYMVITLVKQFLEVVDCLMDLLAMRWSVPKAKRIEEVTAKVEDISRRIVPYHPPIKAAERSRMLGAATLCTAAQLDYISALMKRVFCHLKVVGDAGLRIWSQGHALFCENHEQNNSTCARNSEGSYCSSPQNNTTGGCRVQHHEKGRKGVSVKQRSNAGSVVWLHFSKNFSNDSCTASAPSTYGTSHLSRHLENVHRMDLSAHPEALTREIAENATPLTKNDKSVVDNELGEISRKHNKYTSGSKSEVWLHFEKLVAVEDSGVKAKCIYCDKVLKSDSRRNGTSRLRRHITDFHKIKLARSLVIKKRQSKKKKQVASTHSQAKDQASPDCHHFNSIVRAASANGPPHQGLMFTEIAENPMPSTEKKSAEVEPGNKSRKHTESTSWSRSKVWLHFSRVVNIDDSCVIKAKCRHCGKLLRADSKINGTSRLRRHIIGCHKIELGGSVKTTGSYGNDSTVSQELTSIDNQAEDHAAAECRGIEHDKVPREMIVLDSQNSGSTSSAELAPLVIPHWRHSASLSFVPGA</sequence>
<dbReference type="InterPro" id="IPR053031">
    <property type="entry name" value="Cuticle_assoc_protein"/>
</dbReference>
<reference evidence="8" key="1">
    <citation type="journal article" date="2019" name="Nat. Commun.">
        <title>The genome of broomcorn millet.</title>
        <authorList>
            <person name="Zou C."/>
            <person name="Miki D."/>
            <person name="Li D."/>
            <person name="Tang Q."/>
            <person name="Xiao L."/>
            <person name="Rajput S."/>
            <person name="Deng P."/>
            <person name="Jia W."/>
            <person name="Huang R."/>
            <person name="Zhang M."/>
            <person name="Sun Y."/>
            <person name="Hu J."/>
            <person name="Fu X."/>
            <person name="Schnable P.S."/>
            <person name="Li F."/>
            <person name="Zhang H."/>
            <person name="Feng B."/>
            <person name="Zhu X."/>
            <person name="Liu R."/>
            <person name="Schnable J.C."/>
            <person name="Zhu J.-K."/>
            <person name="Zhang H."/>
        </authorList>
    </citation>
    <scope>NUCLEOTIDE SEQUENCE [LARGE SCALE GENOMIC DNA]</scope>
</reference>
<dbReference type="InterPro" id="IPR003656">
    <property type="entry name" value="Znf_BED"/>
</dbReference>
<dbReference type="Pfam" id="PF02892">
    <property type="entry name" value="zf-BED"/>
    <property type="match status" value="2"/>
</dbReference>
<dbReference type="GO" id="GO:1990837">
    <property type="term" value="F:sequence-specific double-stranded DNA binding"/>
    <property type="evidence" value="ECO:0007669"/>
    <property type="project" value="TreeGrafter"/>
</dbReference>
<dbReference type="OrthoDB" id="1745426at2759"/>
<dbReference type="GO" id="GO:0005634">
    <property type="term" value="C:nucleus"/>
    <property type="evidence" value="ECO:0007669"/>
    <property type="project" value="TreeGrafter"/>
</dbReference>
<dbReference type="EMBL" id="PQIB02000009">
    <property type="protein sequence ID" value="RLN00425.1"/>
    <property type="molecule type" value="Genomic_DNA"/>
</dbReference>
<feature type="region of interest" description="Disordered" evidence="5">
    <location>
        <begin position="554"/>
        <end position="578"/>
    </location>
</feature>
<proteinExistence type="predicted"/>